<evidence type="ECO:0000313" key="2">
    <source>
        <dbReference type="Proteomes" id="UP001183648"/>
    </source>
</evidence>
<evidence type="ECO:0000313" key="1">
    <source>
        <dbReference type="EMBL" id="MDR7360643.1"/>
    </source>
</evidence>
<dbReference type="InterPro" id="IPR023393">
    <property type="entry name" value="START-like_dom_sf"/>
</dbReference>
<protein>
    <submittedName>
        <fullName evidence="1">Uncharacterized protein YndB with AHSA1/START domain</fullName>
    </submittedName>
</protein>
<dbReference type="Gene3D" id="3.30.530.20">
    <property type="match status" value="1"/>
</dbReference>
<dbReference type="Pfam" id="PF10604">
    <property type="entry name" value="Polyketide_cyc2"/>
    <property type="match status" value="1"/>
</dbReference>
<proteinExistence type="predicted"/>
<gene>
    <name evidence="1" type="ORF">J2S63_000196</name>
</gene>
<accession>A0ABU2BSE5</accession>
<dbReference type="RefSeq" id="WP_310297411.1">
    <property type="nucleotide sequence ID" value="NZ_BAAAPS010000011.1"/>
</dbReference>
<dbReference type="SUPFAM" id="SSF55961">
    <property type="entry name" value="Bet v1-like"/>
    <property type="match status" value="1"/>
</dbReference>
<keyword evidence="2" id="KW-1185">Reference proteome</keyword>
<reference evidence="1 2" key="1">
    <citation type="submission" date="2023-07" db="EMBL/GenBank/DDBJ databases">
        <title>Sequencing the genomes of 1000 actinobacteria strains.</title>
        <authorList>
            <person name="Klenk H.-P."/>
        </authorList>
    </citation>
    <scope>NUCLEOTIDE SEQUENCE [LARGE SCALE GENOMIC DNA]</scope>
    <source>
        <strain evidence="1 2">DSM 19426</strain>
    </source>
</reference>
<dbReference type="EMBL" id="JAVDYG010000001">
    <property type="protein sequence ID" value="MDR7360643.1"/>
    <property type="molecule type" value="Genomic_DNA"/>
</dbReference>
<dbReference type="Proteomes" id="UP001183648">
    <property type="component" value="Unassembled WGS sequence"/>
</dbReference>
<organism evidence="1 2">
    <name type="scientific">Nocardioides marmoribigeumensis</name>
    <dbReference type="NCBI Taxonomy" id="433649"/>
    <lineage>
        <taxon>Bacteria</taxon>
        <taxon>Bacillati</taxon>
        <taxon>Actinomycetota</taxon>
        <taxon>Actinomycetes</taxon>
        <taxon>Propionibacteriales</taxon>
        <taxon>Nocardioidaceae</taxon>
        <taxon>Nocardioides</taxon>
    </lineage>
</organism>
<comment type="caution">
    <text evidence="1">The sequence shown here is derived from an EMBL/GenBank/DDBJ whole genome shotgun (WGS) entry which is preliminary data.</text>
</comment>
<name>A0ABU2BSE5_9ACTN</name>
<dbReference type="InterPro" id="IPR019587">
    <property type="entry name" value="Polyketide_cyclase/dehydratase"/>
</dbReference>
<sequence>MTELRFTAASHVPVEEAWAAVTDLSRFDQWLSLHDGWRSDLPDELAEGQRIESVIRAKGIRNRIAWTIRDLRPPHHASLVGDGVGGTAVSLTFDLTGRDGGTEIAMRADFRHPMLKGPLGGVAARTIKGDLEASMTRLAALVG</sequence>